<accession>A0A848LM64</accession>
<organism evidence="7 8">
    <name type="scientific">Pyxidicoccus fallax</name>
    <dbReference type="NCBI Taxonomy" id="394095"/>
    <lineage>
        <taxon>Bacteria</taxon>
        <taxon>Pseudomonadati</taxon>
        <taxon>Myxococcota</taxon>
        <taxon>Myxococcia</taxon>
        <taxon>Myxococcales</taxon>
        <taxon>Cystobacterineae</taxon>
        <taxon>Myxococcaceae</taxon>
        <taxon>Pyxidicoccus</taxon>
    </lineage>
</organism>
<keyword evidence="1 3" id="KW-0807">Transducer</keyword>
<sequence>MRFKHKVLLLPVLAAVFLVAIIGFSELLGRSTREHLQRIEKGYVPAVLLSRDLDDLLQQLQRTLQDAVAAEDTEQLDEADALVERFLARVAEGRANTVIEAARLDALEAQVRDYARIARETSARMIQKDPDAASRLPEMSARYTRVKEALQRGTEDDQRKMGESFVFMMEEHGNSQKRMVLLGALLIAVLASLSVWLVAQVARPLGRLTEVASRIATDGDLTQEISIPSRDEVGMLAQSFNQLVLRLRTIPLTLQESLKELAGSVERLTHISREQSQHLTRQAASLEEATLAMRDIESSSRSASSQAGTVLEVASRAESLSVAGQARLKESGVALEHLRAQVGGLMPTIGQLTESSAKAAAIIQTVKDLADQSNVLAINAAIEAARSGDQGRGFSVVAREMRSLAQQSMRSTQSIGALLSEMAATVRAVTTSVETSHREMAAGISEALASGQSLQGMAEAVQHSSQAAQDIVTSVTRQNAGITQMTAVVTDFSKMMKDSVQTNQDVESAIDRLNVAFARIQGLVGGFRV</sequence>
<dbReference type="InterPro" id="IPR003660">
    <property type="entry name" value="HAMP_dom"/>
</dbReference>
<comment type="caution">
    <text evidence="7">The sequence shown here is derived from an EMBL/GenBank/DDBJ whole genome shotgun (WGS) entry which is preliminary data.</text>
</comment>
<dbReference type="Gene3D" id="1.10.287.950">
    <property type="entry name" value="Methyl-accepting chemotaxis protein"/>
    <property type="match status" value="1"/>
</dbReference>
<dbReference type="EMBL" id="JABBJJ010000158">
    <property type="protein sequence ID" value="NMO18868.1"/>
    <property type="molecule type" value="Genomic_DNA"/>
</dbReference>
<feature type="transmembrane region" description="Helical" evidence="4">
    <location>
        <begin position="6"/>
        <end position="28"/>
    </location>
</feature>
<feature type="transmembrane region" description="Helical" evidence="4">
    <location>
        <begin position="179"/>
        <end position="199"/>
    </location>
</feature>
<dbReference type="GO" id="GO:0016020">
    <property type="term" value="C:membrane"/>
    <property type="evidence" value="ECO:0007669"/>
    <property type="project" value="InterPro"/>
</dbReference>
<keyword evidence="4" id="KW-0472">Membrane</keyword>
<dbReference type="Proteomes" id="UP000518300">
    <property type="component" value="Unassembled WGS sequence"/>
</dbReference>
<feature type="domain" description="HAMP" evidence="6">
    <location>
        <begin position="199"/>
        <end position="252"/>
    </location>
</feature>
<comment type="similarity">
    <text evidence="2">Belongs to the methyl-accepting chemotaxis (MCP) protein family.</text>
</comment>
<dbReference type="Pfam" id="PF00015">
    <property type="entry name" value="MCPsignal"/>
    <property type="match status" value="1"/>
</dbReference>
<dbReference type="GO" id="GO:0007165">
    <property type="term" value="P:signal transduction"/>
    <property type="evidence" value="ECO:0007669"/>
    <property type="project" value="UniProtKB-KW"/>
</dbReference>
<evidence type="ECO:0000256" key="1">
    <source>
        <dbReference type="ARBA" id="ARBA00023224"/>
    </source>
</evidence>
<name>A0A848LM64_9BACT</name>
<dbReference type="Pfam" id="PF00672">
    <property type="entry name" value="HAMP"/>
    <property type="match status" value="1"/>
</dbReference>
<dbReference type="SUPFAM" id="SSF58104">
    <property type="entry name" value="Methyl-accepting chemotaxis protein (MCP) signaling domain"/>
    <property type="match status" value="1"/>
</dbReference>
<dbReference type="SMART" id="SM00283">
    <property type="entry name" value="MA"/>
    <property type="match status" value="1"/>
</dbReference>
<gene>
    <name evidence="7" type="ORF">HG543_28985</name>
</gene>
<dbReference type="RefSeq" id="WP_169348130.1">
    <property type="nucleotide sequence ID" value="NZ_JABBJJ010000158.1"/>
</dbReference>
<keyword evidence="4" id="KW-0812">Transmembrane</keyword>
<reference evidence="7 8" key="1">
    <citation type="submission" date="2020-04" db="EMBL/GenBank/DDBJ databases">
        <title>Draft genome of Pyxidicoccus fallax type strain.</title>
        <authorList>
            <person name="Whitworth D.E."/>
        </authorList>
    </citation>
    <scope>NUCLEOTIDE SEQUENCE [LARGE SCALE GENOMIC DNA]</scope>
    <source>
        <strain evidence="7 8">DSM 14698</strain>
    </source>
</reference>
<dbReference type="InterPro" id="IPR004090">
    <property type="entry name" value="Chemotax_Me-accpt_rcpt"/>
</dbReference>
<evidence type="ECO:0000259" key="5">
    <source>
        <dbReference type="PROSITE" id="PS50111"/>
    </source>
</evidence>
<dbReference type="PROSITE" id="PS50885">
    <property type="entry name" value="HAMP"/>
    <property type="match status" value="1"/>
</dbReference>
<proteinExistence type="inferred from homology"/>
<dbReference type="InterPro" id="IPR004089">
    <property type="entry name" value="MCPsignal_dom"/>
</dbReference>
<dbReference type="AlphaFoldDB" id="A0A848LM64"/>
<evidence type="ECO:0000259" key="6">
    <source>
        <dbReference type="PROSITE" id="PS50885"/>
    </source>
</evidence>
<evidence type="ECO:0000256" key="4">
    <source>
        <dbReference type="SAM" id="Phobius"/>
    </source>
</evidence>
<dbReference type="PROSITE" id="PS50111">
    <property type="entry name" value="CHEMOTAXIS_TRANSDUC_2"/>
    <property type="match status" value="1"/>
</dbReference>
<dbReference type="GO" id="GO:0004888">
    <property type="term" value="F:transmembrane signaling receptor activity"/>
    <property type="evidence" value="ECO:0007669"/>
    <property type="project" value="InterPro"/>
</dbReference>
<dbReference type="PANTHER" id="PTHR32089:SF112">
    <property type="entry name" value="LYSOZYME-LIKE PROTEIN-RELATED"/>
    <property type="match status" value="1"/>
</dbReference>
<dbReference type="GO" id="GO:0006935">
    <property type="term" value="P:chemotaxis"/>
    <property type="evidence" value="ECO:0007669"/>
    <property type="project" value="InterPro"/>
</dbReference>
<keyword evidence="8" id="KW-1185">Reference proteome</keyword>
<keyword evidence="4" id="KW-1133">Transmembrane helix</keyword>
<evidence type="ECO:0000313" key="8">
    <source>
        <dbReference type="Proteomes" id="UP000518300"/>
    </source>
</evidence>
<evidence type="ECO:0000256" key="2">
    <source>
        <dbReference type="ARBA" id="ARBA00029447"/>
    </source>
</evidence>
<dbReference type="PANTHER" id="PTHR32089">
    <property type="entry name" value="METHYL-ACCEPTING CHEMOTAXIS PROTEIN MCPB"/>
    <property type="match status" value="1"/>
</dbReference>
<evidence type="ECO:0000256" key="3">
    <source>
        <dbReference type="PROSITE-ProRule" id="PRU00284"/>
    </source>
</evidence>
<protein>
    <submittedName>
        <fullName evidence="7">Methyl-accepting chemotaxis protein</fullName>
    </submittedName>
</protein>
<dbReference type="SMART" id="SM00304">
    <property type="entry name" value="HAMP"/>
    <property type="match status" value="1"/>
</dbReference>
<evidence type="ECO:0000313" key="7">
    <source>
        <dbReference type="EMBL" id="NMO18868.1"/>
    </source>
</evidence>
<dbReference type="CDD" id="cd06225">
    <property type="entry name" value="HAMP"/>
    <property type="match status" value="1"/>
</dbReference>
<dbReference type="PRINTS" id="PR00260">
    <property type="entry name" value="CHEMTRNSDUCR"/>
</dbReference>
<feature type="domain" description="Methyl-accepting transducer" evidence="5">
    <location>
        <begin position="257"/>
        <end position="493"/>
    </location>
</feature>